<dbReference type="Proteomes" id="UP001082899">
    <property type="component" value="Unassembled WGS sequence"/>
</dbReference>
<evidence type="ECO:0000313" key="2">
    <source>
        <dbReference type="Proteomes" id="UP001082899"/>
    </source>
</evidence>
<organism evidence="1 2">
    <name type="scientific">Robbsia betulipollinis</name>
    <dbReference type="NCBI Taxonomy" id="2981849"/>
    <lineage>
        <taxon>Bacteria</taxon>
        <taxon>Pseudomonadati</taxon>
        <taxon>Pseudomonadota</taxon>
        <taxon>Betaproteobacteria</taxon>
        <taxon>Burkholderiales</taxon>
        <taxon>Burkholderiaceae</taxon>
        <taxon>Robbsia</taxon>
    </lineage>
</organism>
<gene>
    <name evidence="1" type="ORF">OVY01_08160</name>
</gene>
<name>A0ABT3ZKY7_9BURK</name>
<dbReference type="RefSeq" id="WP_267846964.1">
    <property type="nucleotide sequence ID" value="NZ_JAPMXC010000001.1"/>
</dbReference>
<accession>A0ABT3ZKY7</accession>
<proteinExistence type="predicted"/>
<protein>
    <submittedName>
        <fullName evidence="1">Uncharacterized protein</fullName>
    </submittedName>
</protein>
<evidence type="ECO:0000313" key="1">
    <source>
        <dbReference type="EMBL" id="MCY0387205.1"/>
    </source>
</evidence>
<keyword evidence="2" id="KW-1185">Reference proteome</keyword>
<reference evidence="1" key="1">
    <citation type="submission" date="2022-11" db="EMBL/GenBank/DDBJ databases">
        <title>Robbsia betulipollinis sp. nov., isolated from pollen of birch (Betula pendula).</title>
        <authorList>
            <person name="Shi H."/>
            <person name="Ambika Manirajan B."/>
            <person name="Ratering S."/>
            <person name="Geissler-Plaum R."/>
            <person name="Schnell S."/>
        </authorList>
    </citation>
    <scope>NUCLEOTIDE SEQUENCE</scope>
    <source>
        <strain evidence="1">Bb-Pol-6</strain>
    </source>
</reference>
<sequence>MEETARKIARRIVDDAGREVDARYEQARLDGYRDGIALFVDVLIGETTQLSQTYAAQLARERDAIARDVEMLFTDTETVNALIEEYLGVKDRETDQPVSVHLPRWCRLDPCEVDRLQANSGRRLALSPSPNDRLVIGHGPFSLSFTPAAASTQVCARMQRGARGPGADITAKMVAALLSRAQQTEEKESP</sequence>
<dbReference type="EMBL" id="JAPMXC010000001">
    <property type="protein sequence ID" value="MCY0387205.1"/>
    <property type="molecule type" value="Genomic_DNA"/>
</dbReference>
<comment type="caution">
    <text evidence="1">The sequence shown here is derived from an EMBL/GenBank/DDBJ whole genome shotgun (WGS) entry which is preliminary data.</text>
</comment>